<feature type="binding site" evidence="6">
    <location>
        <position position="327"/>
    </location>
    <ligand>
        <name>Mn(2+)</name>
        <dbReference type="ChEBI" id="CHEBI:29035"/>
        <label>1</label>
    </ligand>
</feature>
<evidence type="ECO:0000259" key="8">
    <source>
        <dbReference type="Pfam" id="PF01676"/>
    </source>
</evidence>
<dbReference type="EMBL" id="CP041969">
    <property type="protein sequence ID" value="QMV44308.1"/>
    <property type="molecule type" value="Genomic_DNA"/>
</dbReference>
<comment type="subcellular location">
    <subcellularLocation>
        <location evidence="6">Cytoplasm</location>
    </subcellularLocation>
</comment>
<comment type="function">
    <text evidence="6">Isomerase that catalyzes the conversion of deoxy-ribose 1-phosphate (dRib-1-P) and ribose 1-phosphate (Rib-1-P) to deoxy-ribose 5-phosphate (dRib-5-P) and ribose 5-phosphate (Rib-5-P), respectively.</text>
</comment>
<evidence type="ECO:0000256" key="6">
    <source>
        <dbReference type="HAMAP-Rule" id="MF_00740"/>
    </source>
</evidence>
<dbReference type="Pfam" id="PF01676">
    <property type="entry name" value="Metalloenzyme"/>
    <property type="match status" value="1"/>
</dbReference>
<dbReference type="RefSeq" id="WP_182300544.1">
    <property type="nucleotide sequence ID" value="NZ_CP041969.1"/>
</dbReference>
<evidence type="ECO:0000256" key="7">
    <source>
        <dbReference type="NCBIfam" id="TIGR01696"/>
    </source>
</evidence>
<evidence type="ECO:0000256" key="1">
    <source>
        <dbReference type="ARBA" id="ARBA00010373"/>
    </source>
</evidence>
<feature type="binding site" evidence="6">
    <location>
        <position position="12"/>
    </location>
    <ligand>
        <name>Mn(2+)</name>
        <dbReference type="ChEBI" id="CHEBI:29035"/>
        <label>1</label>
    </ligand>
</feature>
<dbReference type="GO" id="GO:0005829">
    <property type="term" value="C:cytosol"/>
    <property type="evidence" value="ECO:0007669"/>
    <property type="project" value="TreeGrafter"/>
</dbReference>
<dbReference type="GO" id="GO:0008973">
    <property type="term" value="F:phosphopentomutase activity"/>
    <property type="evidence" value="ECO:0007669"/>
    <property type="project" value="UniProtKB-UniRule"/>
</dbReference>
<dbReference type="GO" id="GO:0009117">
    <property type="term" value="P:nucleotide metabolic process"/>
    <property type="evidence" value="ECO:0007669"/>
    <property type="project" value="UniProtKB-UniRule"/>
</dbReference>
<dbReference type="GO" id="GO:0006015">
    <property type="term" value="P:5-phosphoribose 1-diphosphate biosynthetic process"/>
    <property type="evidence" value="ECO:0007669"/>
    <property type="project" value="UniProtKB-UniPathway"/>
</dbReference>
<comment type="pathway">
    <text evidence="6">Carbohydrate degradation; 2-deoxy-D-ribose 1-phosphate degradation; D-glyceraldehyde 3-phosphate and acetaldehyde from 2-deoxy-alpha-D-ribose 1-phosphate: step 1/2.</text>
</comment>
<dbReference type="Proteomes" id="UP000515679">
    <property type="component" value="Chromosome"/>
</dbReference>
<dbReference type="InterPro" id="IPR006124">
    <property type="entry name" value="Metalloenzyme"/>
</dbReference>
<dbReference type="GO" id="GO:0030145">
    <property type="term" value="F:manganese ion binding"/>
    <property type="evidence" value="ECO:0007669"/>
    <property type="project" value="UniProtKB-UniRule"/>
</dbReference>
<keyword evidence="2 6" id="KW-0963">Cytoplasm</keyword>
<feature type="binding site" evidence="6">
    <location>
        <position position="290"/>
    </location>
    <ligand>
        <name>Mn(2+)</name>
        <dbReference type="ChEBI" id="CHEBI:29035"/>
        <label>2</label>
    </ligand>
</feature>
<feature type="binding site" evidence="6">
    <location>
        <position position="326"/>
    </location>
    <ligand>
        <name>Mn(2+)</name>
        <dbReference type="ChEBI" id="CHEBI:29035"/>
        <label>1</label>
    </ligand>
</feature>
<proteinExistence type="inferred from homology"/>
<dbReference type="PIRSF" id="PIRSF001491">
    <property type="entry name" value="Ppentomutase"/>
    <property type="match status" value="1"/>
</dbReference>
<comment type="catalytic activity">
    <reaction evidence="6">
        <text>alpha-D-ribose 1-phosphate = D-ribose 5-phosphate</text>
        <dbReference type="Rhea" id="RHEA:18793"/>
        <dbReference type="ChEBI" id="CHEBI:57720"/>
        <dbReference type="ChEBI" id="CHEBI:78346"/>
        <dbReference type="EC" id="5.4.2.7"/>
    </reaction>
</comment>
<evidence type="ECO:0000256" key="2">
    <source>
        <dbReference type="ARBA" id="ARBA00022490"/>
    </source>
</evidence>
<sequence>MAYQKITVIVLDSVGIGELPDAAQYGDAGSHTLGHIVQKVEGLALPNMRRLGLANIAPLSHWQPEPSVIGYHGKMAEVSVGKDTMTGHWELMGLRIDTPFRTFPDGFPAELIREFEDQTGRSVIGNKPASGTEILDELGAEQMKSGAWIVYTSADSVFQLAAHEDVIPLEELYNACRIARRLTMKDEFSVGRVIARPYIGKPGAFKRTSNRHDYAVKPPQPTVLNALKSKGLDVVAVGKINDIFCGEGITRSTPTKSNADGIAITLKEMQTEFQGLLFTNLVDFDSLYGHRRDPEGYGRALEEFDRALPDLMGAVKENELLMITADHGNDPIHAGTDHTREFVPLLAWSPGFSGMGRLADRASFADLAATIADNFGVEFNTHGKSFLDGLK</sequence>
<dbReference type="InterPro" id="IPR024052">
    <property type="entry name" value="Phosphopentomutase_DeoB_cap_sf"/>
</dbReference>
<dbReference type="UniPathway" id="UPA00087">
    <property type="reaction ID" value="UER00173"/>
</dbReference>
<dbReference type="InterPro" id="IPR010045">
    <property type="entry name" value="DeoB"/>
</dbReference>
<dbReference type="EC" id="5.4.2.7" evidence="6 7"/>
<dbReference type="HAMAP" id="MF_00740">
    <property type="entry name" value="Phosphopentomut"/>
    <property type="match status" value="1"/>
</dbReference>
<dbReference type="NCBIfam" id="NF003766">
    <property type="entry name" value="PRK05362.1"/>
    <property type="match status" value="1"/>
</dbReference>
<keyword evidence="10" id="KW-1185">Reference proteome</keyword>
<feature type="domain" description="Metalloenzyme" evidence="8">
    <location>
        <begin position="5"/>
        <end position="378"/>
    </location>
</feature>
<reference evidence="9 10" key="1">
    <citation type="submission" date="2019-07" db="EMBL/GenBank/DDBJ databases">
        <authorList>
            <person name="Kim J.K."/>
            <person name="Cheong H.-M."/>
            <person name="Choi Y."/>
            <person name="Hwang K.J."/>
            <person name="Lee S."/>
            <person name="Choi C."/>
        </authorList>
    </citation>
    <scope>NUCLEOTIDE SEQUENCE [LARGE SCALE GENOMIC DNA]</scope>
    <source>
        <strain evidence="9 10">KS 22</strain>
    </source>
</reference>
<organism evidence="9 10">
    <name type="scientific">Cohnella cholangitidis</name>
    <dbReference type="NCBI Taxonomy" id="2598458"/>
    <lineage>
        <taxon>Bacteria</taxon>
        <taxon>Bacillati</taxon>
        <taxon>Bacillota</taxon>
        <taxon>Bacilli</taxon>
        <taxon>Bacillales</taxon>
        <taxon>Paenibacillaceae</taxon>
        <taxon>Cohnella</taxon>
    </lineage>
</organism>
<dbReference type="GO" id="GO:0043094">
    <property type="term" value="P:metabolic compound salvage"/>
    <property type="evidence" value="ECO:0007669"/>
    <property type="project" value="UniProtKB-UniRule"/>
</dbReference>
<comment type="cofactor">
    <cofactor evidence="6">
        <name>Mn(2+)</name>
        <dbReference type="ChEBI" id="CHEBI:29035"/>
    </cofactor>
    <text evidence="6">Binds 2 manganese ions.</text>
</comment>
<dbReference type="NCBIfam" id="TIGR01696">
    <property type="entry name" value="deoB"/>
    <property type="match status" value="1"/>
</dbReference>
<evidence type="ECO:0000256" key="3">
    <source>
        <dbReference type="ARBA" id="ARBA00022723"/>
    </source>
</evidence>
<keyword evidence="5 6" id="KW-0413">Isomerase</keyword>
<evidence type="ECO:0000313" key="10">
    <source>
        <dbReference type="Proteomes" id="UP000515679"/>
    </source>
</evidence>
<dbReference type="SUPFAM" id="SSF53649">
    <property type="entry name" value="Alkaline phosphatase-like"/>
    <property type="match status" value="1"/>
</dbReference>
<name>A0A7G5C524_9BACL</name>
<feature type="binding site" evidence="6">
    <location>
        <position position="285"/>
    </location>
    <ligand>
        <name>Mn(2+)</name>
        <dbReference type="ChEBI" id="CHEBI:29035"/>
        <label>2</label>
    </ligand>
</feature>
<keyword evidence="3 6" id="KW-0479">Metal-binding</keyword>
<comment type="catalytic activity">
    <reaction evidence="6">
        <text>2-deoxy-alpha-D-ribose 1-phosphate = 2-deoxy-D-ribose 5-phosphate</text>
        <dbReference type="Rhea" id="RHEA:27658"/>
        <dbReference type="ChEBI" id="CHEBI:57259"/>
        <dbReference type="ChEBI" id="CHEBI:62877"/>
        <dbReference type="EC" id="5.4.2.7"/>
    </reaction>
</comment>
<keyword evidence="4 6" id="KW-0464">Manganese</keyword>
<evidence type="ECO:0000313" key="9">
    <source>
        <dbReference type="EMBL" id="QMV44308.1"/>
    </source>
</evidence>
<dbReference type="CDD" id="cd16009">
    <property type="entry name" value="PPM"/>
    <property type="match status" value="1"/>
</dbReference>
<gene>
    <name evidence="6" type="primary">deoB</name>
    <name evidence="9" type="ORF">FPL14_26435</name>
</gene>
<dbReference type="AlphaFoldDB" id="A0A7G5C524"/>
<dbReference type="GO" id="GO:0000287">
    <property type="term" value="F:magnesium ion binding"/>
    <property type="evidence" value="ECO:0007669"/>
    <property type="project" value="UniProtKB-UniRule"/>
</dbReference>
<accession>A0A7G5C524</accession>
<dbReference type="InterPro" id="IPR017850">
    <property type="entry name" value="Alkaline_phosphatase_core_sf"/>
</dbReference>
<evidence type="ECO:0000256" key="4">
    <source>
        <dbReference type="ARBA" id="ARBA00023211"/>
    </source>
</evidence>
<dbReference type="SUPFAM" id="SSF143856">
    <property type="entry name" value="DeoB insert domain-like"/>
    <property type="match status" value="1"/>
</dbReference>
<dbReference type="Gene3D" id="3.40.720.10">
    <property type="entry name" value="Alkaline Phosphatase, subunit A"/>
    <property type="match status" value="1"/>
</dbReference>
<dbReference type="FunFam" id="3.30.70.1250:FF:000001">
    <property type="entry name" value="Phosphopentomutase"/>
    <property type="match status" value="1"/>
</dbReference>
<dbReference type="PANTHER" id="PTHR21110">
    <property type="entry name" value="PHOSPHOPENTOMUTASE"/>
    <property type="match status" value="1"/>
</dbReference>
<comment type="similarity">
    <text evidence="1 6">Belongs to the phosphopentomutase family.</text>
</comment>
<feature type="binding site" evidence="6">
    <location>
        <position position="338"/>
    </location>
    <ligand>
        <name>Mn(2+)</name>
        <dbReference type="ChEBI" id="CHEBI:29035"/>
        <label>2</label>
    </ligand>
</feature>
<dbReference type="Gene3D" id="3.30.70.1250">
    <property type="entry name" value="Phosphopentomutase"/>
    <property type="match status" value="1"/>
</dbReference>
<evidence type="ECO:0000256" key="5">
    <source>
        <dbReference type="ARBA" id="ARBA00023235"/>
    </source>
</evidence>
<dbReference type="PANTHER" id="PTHR21110:SF0">
    <property type="entry name" value="PHOSPHOPENTOMUTASE"/>
    <property type="match status" value="1"/>
</dbReference>
<dbReference type="GO" id="GO:0006018">
    <property type="term" value="P:2-deoxyribose 1-phosphate catabolic process"/>
    <property type="evidence" value="ECO:0007669"/>
    <property type="project" value="UniProtKB-UniRule"/>
</dbReference>
<protein>
    <recommendedName>
        <fullName evidence="6 7">Phosphopentomutase</fullName>
        <ecNumber evidence="6 7">5.4.2.7</ecNumber>
    </recommendedName>
    <alternativeName>
        <fullName evidence="6">Phosphodeoxyribomutase</fullName>
    </alternativeName>
</protein>
<dbReference type="KEGG" id="cchl:FPL14_26435"/>